<feature type="transmembrane region" description="Helical" evidence="5">
    <location>
        <begin position="179"/>
        <end position="201"/>
    </location>
</feature>
<dbReference type="InterPro" id="IPR020846">
    <property type="entry name" value="MFS_dom"/>
</dbReference>
<proteinExistence type="predicted"/>
<sequence length="457" mass="46818">MTSVREKRDVPRDVLRRRTVTWIVALATVGLVFDGYDLVVYGTVLPQFLRDPSQIGAVTPATGGALGSYALIGVLVGALLAGSVGDIIGRRKVMLTAYAWFSVGMGLTAVTTTTTLFGLLRFGTGIGVGALVATTGALVAEFAPKGRKNLCNAITYSGVPLGSLLAALLAILLLESVGWRGMFLIGALPLVTLLPLALFAMPESPAWLLARGRVEEARAVADRTGVVLDEKPAATPDAPAERERAGFAGLLSRSYLLPTILLGLLSAVGLLLVYALNTWLPELMGRAGYSTKGSLAFLLVLNGGAVVGAVIASRVADRVGPKPVVAGSFLLGAVAIALLTVSFPVGLLLAFIAVVGLGTSGTQILIYGFVATYYRTSVRGAGVAWCAGFGRLGGIGGPLIGGLLIASGLALNSIFYVLTVLAVVGALLTVVVPKTARPAAPVPAPANPDVLPDPAVG</sequence>
<feature type="transmembrane region" description="Helical" evidence="5">
    <location>
        <begin position="382"/>
        <end position="407"/>
    </location>
</feature>
<gene>
    <name evidence="7" type="ORF">GCM10017577_34620</name>
</gene>
<dbReference type="PROSITE" id="PS50850">
    <property type="entry name" value="MFS"/>
    <property type="match status" value="1"/>
</dbReference>
<organism evidence="7 8">
    <name type="scientific">Pseudonocardia halophobica</name>
    <dbReference type="NCBI Taxonomy" id="29401"/>
    <lineage>
        <taxon>Bacteria</taxon>
        <taxon>Bacillati</taxon>
        <taxon>Actinomycetota</taxon>
        <taxon>Actinomycetes</taxon>
        <taxon>Pseudonocardiales</taxon>
        <taxon>Pseudonocardiaceae</taxon>
        <taxon>Pseudonocardia</taxon>
    </lineage>
</organism>
<feature type="transmembrane region" description="Helical" evidence="5">
    <location>
        <begin position="20"/>
        <end position="44"/>
    </location>
</feature>
<dbReference type="Gene3D" id="1.20.1250.20">
    <property type="entry name" value="MFS general substrate transporter like domains"/>
    <property type="match status" value="1"/>
</dbReference>
<dbReference type="Pfam" id="PF07690">
    <property type="entry name" value="MFS_1"/>
    <property type="match status" value="1"/>
</dbReference>
<dbReference type="Proteomes" id="UP001143463">
    <property type="component" value="Unassembled WGS sequence"/>
</dbReference>
<feature type="transmembrane region" description="Helical" evidence="5">
    <location>
        <begin position="126"/>
        <end position="143"/>
    </location>
</feature>
<dbReference type="PANTHER" id="PTHR23508">
    <property type="entry name" value="CARBOXYLIC ACID TRANSPORTER PROTEIN HOMOLOG"/>
    <property type="match status" value="1"/>
</dbReference>
<dbReference type="PANTHER" id="PTHR23508:SF10">
    <property type="entry name" value="CARBOXYLIC ACID TRANSPORTER PROTEIN HOMOLOG"/>
    <property type="match status" value="1"/>
</dbReference>
<feature type="transmembrane region" description="Helical" evidence="5">
    <location>
        <begin position="349"/>
        <end position="370"/>
    </location>
</feature>
<accession>A0A9W6L595</accession>
<evidence type="ECO:0000256" key="1">
    <source>
        <dbReference type="ARBA" id="ARBA00004651"/>
    </source>
</evidence>
<dbReference type="AlphaFoldDB" id="A0A9W6L595"/>
<feature type="transmembrane region" description="Helical" evidence="5">
    <location>
        <begin position="324"/>
        <end position="343"/>
    </location>
</feature>
<comment type="subcellular location">
    <subcellularLocation>
        <location evidence="1">Cell membrane</location>
        <topology evidence="1">Multi-pass membrane protein</topology>
    </subcellularLocation>
</comment>
<evidence type="ECO:0000256" key="5">
    <source>
        <dbReference type="SAM" id="Phobius"/>
    </source>
</evidence>
<dbReference type="GO" id="GO:0046943">
    <property type="term" value="F:carboxylic acid transmembrane transporter activity"/>
    <property type="evidence" value="ECO:0007669"/>
    <property type="project" value="TreeGrafter"/>
</dbReference>
<feature type="transmembrane region" description="Helical" evidence="5">
    <location>
        <begin position="150"/>
        <end position="173"/>
    </location>
</feature>
<feature type="domain" description="Major facilitator superfamily (MFS) profile" evidence="6">
    <location>
        <begin position="23"/>
        <end position="437"/>
    </location>
</feature>
<evidence type="ECO:0000259" key="6">
    <source>
        <dbReference type="PROSITE" id="PS50850"/>
    </source>
</evidence>
<reference evidence="7" key="2">
    <citation type="submission" date="2023-01" db="EMBL/GenBank/DDBJ databases">
        <authorList>
            <person name="Sun Q."/>
            <person name="Evtushenko L."/>
        </authorList>
    </citation>
    <scope>NUCLEOTIDE SEQUENCE</scope>
    <source>
        <strain evidence="7">VKM Ac-1069</strain>
    </source>
</reference>
<dbReference type="InterPro" id="IPR036259">
    <property type="entry name" value="MFS_trans_sf"/>
</dbReference>
<name>A0A9W6L595_9PSEU</name>
<feature type="transmembrane region" description="Helical" evidence="5">
    <location>
        <begin position="295"/>
        <end position="312"/>
    </location>
</feature>
<feature type="transmembrane region" description="Helical" evidence="5">
    <location>
        <begin position="64"/>
        <end position="85"/>
    </location>
</feature>
<dbReference type="RefSeq" id="WP_037045592.1">
    <property type="nucleotide sequence ID" value="NZ_BAAAUZ010000077.1"/>
</dbReference>
<dbReference type="InterPro" id="IPR011701">
    <property type="entry name" value="MFS"/>
</dbReference>
<dbReference type="SUPFAM" id="SSF103473">
    <property type="entry name" value="MFS general substrate transporter"/>
    <property type="match status" value="1"/>
</dbReference>
<feature type="transmembrane region" description="Helical" evidence="5">
    <location>
        <begin position="97"/>
        <end position="120"/>
    </location>
</feature>
<keyword evidence="8" id="KW-1185">Reference proteome</keyword>
<comment type="caution">
    <text evidence="7">The sequence shown here is derived from an EMBL/GenBank/DDBJ whole genome shotgun (WGS) entry which is preliminary data.</text>
</comment>
<protein>
    <submittedName>
        <fullName evidence="7">Benzoate transporter</fullName>
    </submittedName>
</protein>
<dbReference type="EMBL" id="BSFQ01000013">
    <property type="protein sequence ID" value="GLL12321.1"/>
    <property type="molecule type" value="Genomic_DNA"/>
</dbReference>
<feature type="transmembrane region" description="Helical" evidence="5">
    <location>
        <begin position="255"/>
        <end position="275"/>
    </location>
</feature>
<evidence type="ECO:0000256" key="2">
    <source>
        <dbReference type="ARBA" id="ARBA00022692"/>
    </source>
</evidence>
<dbReference type="GO" id="GO:0005886">
    <property type="term" value="C:plasma membrane"/>
    <property type="evidence" value="ECO:0007669"/>
    <property type="project" value="UniProtKB-SubCell"/>
</dbReference>
<keyword evidence="2 5" id="KW-0812">Transmembrane</keyword>
<keyword evidence="4 5" id="KW-0472">Membrane</keyword>
<evidence type="ECO:0000313" key="8">
    <source>
        <dbReference type="Proteomes" id="UP001143463"/>
    </source>
</evidence>
<keyword evidence="3 5" id="KW-1133">Transmembrane helix</keyword>
<reference evidence="7" key="1">
    <citation type="journal article" date="2014" name="Int. J. Syst. Evol. Microbiol.">
        <title>Complete genome sequence of Corynebacterium casei LMG S-19264T (=DSM 44701T), isolated from a smear-ripened cheese.</title>
        <authorList>
            <consortium name="US DOE Joint Genome Institute (JGI-PGF)"/>
            <person name="Walter F."/>
            <person name="Albersmeier A."/>
            <person name="Kalinowski J."/>
            <person name="Ruckert C."/>
        </authorList>
    </citation>
    <scope>NUCLEOTIDE SEQUENCE</scope>
    <source>
        <strain evidence="7">VKM Ac-1069</strain>
    </source>
</reference>
<feature type="transmembrane region" description="Helical" evidence="5">
    <location>
        <begin position="413"/>
        <end position="432"/>
    </location>
</feature>
<evidence type="ECO:0000256" key="4">
    <source>
        <dbReference type="ARBA" id="ARBA00023136"/>
    </source>
</evidence>
<evidence type="ECO:0000256" key="3">
    <source>
        <dbReference type="ARBA" id="ARBA00022989"/>
    </source>
</evidence>
<evidence type="ECO:0000313" key="7">
    <source>
        <dbReference type="EMBL" id="GLL12321.1"/>
    </source>
</evidence>